<comment type="subcellular location">
    <subcellularLocation>
        <location evidence="1">Cell outer membrane</location>
    </subcellularLocation>
</comment>
<dbReference type="Pfam" id="PF14322">
    <property type="entry name" value="SusD-like_3"/>
    <property type="match status" value="1"/>
</dbReference>
<keyword evidence="4" id="KW-0472">Membrane</keyword>
<accession>A0ABZ2YQV7</accession>
<evidence type="ECO:0000313" key="9">
    <source>
        <dbReference type="Proteomes" id="UP001485459"/>
    </source>
</evidence>
<protein>
    <submittedName>
        <fullName evidence="8">RagB/SusD family nutrient uptake outer membrane protein</fullName>
    </submittedName>
</protein>
<evidence type="ECO:0000256" key="1">
    <source>
        <dbReference type="ARBA" id="ARBA00004442"/>
    </source>
</evidence>
<dbReference type="Pfam" id="PF07980">
    <property type="entry name" value="SusD_RagB"/>
    <property type="match status" value="1"/>
</dbReference>
<keyword evidence="9" id="KW-1185">Reference proteome</keyword>
<keyword evidence="5" id="KW-0998">Cell outer membrane</keyword>
<evidence type="ECO:0000256" key="2">
    <source>
        <dbReference type="ARBA" id="ARBA00006275"/>
    </source>
</evidence>
<evidence type="ECO:0000259" key="7">
    <source>
        <dbReference type="Pfam" id="PF14322"/>
    </source>
</evidence>
<evidence type="ECO:0000259" key="6">
    <source>
        <dbReference type="Pfam" id="PF07980"/>
    </source>
</evidence>
<feature type="domain" description="RagB/SusD" evidence="6">
    <location>
        <begin position="342"/>
        <end position="628"/>
    </location>
</feature>
<dbReference type="InterPro" id="IPR033985">
    <property type="entry name" value="SusD-like_N"/>
</dbReference>
<evidence type="ECO:0000256" key="3">
    <source>
        <dbReference type="ARBA" id="ARBA00022729"/>
    </source>
</evidence>
<feature type="domain" description="SusD-like N-terminal" evidence="7">
    <location>
        <begin position="109"/>
        <end position="227"/>
    </location>
</feature>
<proteinExistence type="inferred from homology"/>
<dbReference type="RefSeq" id="WP_341836605.1">
    <property type="nucleotide sequence ID" value="NZ_CP149822.1"/>
</dbReference>
<evidence type="ECO:0000256" key="4">
    <source>
        <dbReference type="ARBA" id="ARBA00023136"/>
    </source>
</evidence>
<name>A0ABZ2YQV7_9BACT</name>
<dbReference type="SUPFAM" id="SSF48452">
    <property type="entry name" value="TPR-like"/>
    <property type="match status" value="1"/>
</dbReference>
<dbReference type="Gene3D" id="1.25.40.390">
    <property type="match status" value="1"/>
</dbReference>
<organism evidence="8 9">
    <name type="scientific">Chitinophaga pollutisoli</name>
    <dbReference type="NCBI Taxonomy" id="3133966"/>
    <lineage>
        <taxon>Bacteria</taxon>
        <taxon>Pseudomonadati</taxon>
        <taxon>Bacteroidota</taxon>
        <taxon>Chitinophagia</taxon>
        <taxon>Chitinophagales</taxon>
        <taxon>Chitinophagaceae</taxon>
        <taxon>Chitinophaga</taxon>
    </lineage>
</organism>
<evidence type="ECO:0000313" key="8">
    <source>
        <dbReference type="EMBL" id="WZN41757.1"/>
    </source>
</evidence>
<reference evidence="9" key="1">
    <citation type="submission" date="2024-03" db="EMBL/GenBank/DDBJ databases">
        <title>Chitinophaga horti sp. nov., isolated from garden soil.</title>
        <authorList>
            <person name="Lee D.S."/>
            <person name="Han D.M."/>
            <person name="Baek J.H."/>
            <person name="Choi D.G."/>
            <person name="Jeon J.H."/>
            <person name="Jeon C.O."/>
        </authorList>
    </citation>
    <scope>NUCLEOTIDE SEQUENCE [LARGE SCALE GENOMIC DNA]</scope>
    <source>
        <strain evidence="9">GPA1</strain>
    </source>
</reference>
<sequence length="628" mass="72062">MKKTLLATVSALLLCTSCNKYLDVIPDNVATLDHAFRDRVGTQRFLATCYSKIPRVGTLNEIGFMGGDDLWFHPDIDNKIQYAYSLALEGNNNQRPYFSNWHGIEAGLALWQAIRDCNTFLANAHKARDLDGFELKQWLAEVKTLKAFYHFYLMKQYGPIPVMRDNLPISAAPEEVLVYRQPVDDVVNYIVQLLDEAAPDLPLEVANEVTEEGRITRPAALAIKAQVLVTAASPLFNGNPDYTGMTDDRGVKLFSATFDPAKWLRAAEACKNAIDTCHEAGIQLYEFNNPSLQISDSTKLVLLPGQIVTDKYNRERIWSLSSFVSSQLELATIPRLHGDHENVVFQRLVPTLKIAEMFYSSNGVPINEDPHYKYNERYELAVTPQDHQYYMQPGFVTANLHLNREPRFYGSIAVDGGWWFGLGRLDDKQQWPLNFRLGSMTGGRIGTARYSVTTFYIKKLCNYYSTYNGKTFVGKRFDFPLIRLADLYLMYAEALNETLAAPSQDVFYYIDLVRRRAGLQGVAESWTQHSIFPGKFQNKDGMREIIHQERNIELAFEGHRFWDLRRWKKAISSYNQPIMGWNTEGVTAQDFYQPVTWNRKPYGLRDILWPIMQDEILRNNKLIQNPGW</sequence>
<dbReference type="Proteomes" id="UP001485459">
    <property type="component" value="Chromosome"/>
</dbReference>
<keyword evidence="3" id="KW-0732">Signal</keyword>
<gene>
    <name evidence="8" type="ORF">WJU16_01725</name>
</gene>
<evidence type="ECO:0000256" key="5">
    <source>
        <dbReference type="ARBA" id="ARBA00023237"/>
    </source>
</evidence>
<dbReference type="InterPro" id="IPR011990">
    <property type="entry name" value="TPR-like_helical_dom_sf"/>
</dbReference>
<comment type="similarity">
    <text evidence="2">Belongs to the SusD family.</text>
</comment>
<dbReference type="EMBL" id="CP149822">
    <property type="protein sequence ID" value="WZN41757.1"/>
    <property type="molecule type" value="Genomic_DNA"/>
</dbReference>
<dbReference type="InterPro" id="IPR012944">
    <property type="entry name" value="SusD_RagB_dom"/>
</dbReference>